<dbReference type="PANTHER" id="PTHR37539:SF1">
    <property type="entry name" value="ER-BOUND OXYGENASE MPAB_MPAB'_RUBBER OXYGENASE CATALYTIC DOMAIN-CONTAINING PROTEIN"/>
    <property type="match status" value="1"/>
</dbReference>
<evidence type="ECO:0000313" key="3">
    <source>
        <dbReference type="Proteomes" id="UP000248597"/>
    </source>
</evidence>
<sequence>MTDGNGASARAWPTRRGGYDAIASTFGADRADLAQWALTTGDPLMDAVVDEIHAGPSQVQAMLQQGIRGGLASLEKPTPAVRALLEQVEAVPPYVDEAFLANEASPFFTTPAPIHMTSLSAGALIRVYASPSIAAVLSNTGRLVDGAERRLQETGKWLVTTMIPGALRRGAPGYIATLQVRLLHAHMRKAVLRQGYDPAAHGAPINQVDLARTWMDFTLTSFVAEAAMGFDLTEQEIAQAYRTWWYVGHLLGVDARLIEGIASNEQAARMDALLQAVTGPLVPEASALANATVGSVAAQLRNQLRLPVPVGTRLLRALARRFHGDALADELGLARHPVAGALVAAVAGRVRGRRQALRQAPDRWAANRRSNIDSAKALLAGQNAALFEDHRHG</sequence>
<gene>
    <name evidence="2" type="ORF">DI569_00055</name>
</gene>
<dbReference type="EMBL" id="QFPJ01000001">
    <property type="protein sequence ID" value="PZQ24723.1"/>
    <property type="molecule type" value="Genomic_DNA"/>
</dbReference>
<dbReference type="InterPro" id="IPR037473">
    <property type="entry name" value="Lcp-like"/>
</dbReference>
<feature type="domain" description="ER-bound oxygenase mpaB/mpaB'/Rubber oxygenase catalytic" evidence="1">
    <location>
        <begin position="121"/>
        <end position="348"/>
    </location>
</feature>
<accession>A0A2W5N3V6</accession>
<dbReference type="PANTHER" id="PTHR37539">
    <property type="entry name" value="SECRETED PROTEIN-RELATED"/>
    <property type="match status" value="1"/>
</dbReference>
<evidence type="ECO:0000313" key="2">
    <source>
        <dbReference type="EMBL" id="PZQ24723.1"/>
    </source>
</evidence>
<reference evidence="2 3" key="1">
    <citation type="submission" date="2017-08" db="EMBL/GenBank/DDBJ databases">
        <title>Infants hospitalized years apart are colonized by the same room-sourced microbial strains.</title>
        <authorList>
            <person name="Brooks B."/>
            <person name="Olm M.R."/>
            <person name="Firek B.A."/>
            <person name="Baker R."/>
            <person name="Thomas B.C."/>
            <person name="Morowitz M.J."/>
            <person name="Banfield J.F."/>
        </authorList>
    </citation>
    <scope>NUCLEOTIDE SEQUENCE [LARGE SCALE GENOMIC DNA]</scope>
    <source>
        <strain evidence="2">S2_005_003_R2_47</strain>
    </source>
</reference>
<protein>
    <submittedName>
        <fullName evidence="2">DUF2236 domain-containing protein</fullName>
    </submittedName>
</protein>
<dbReference type="Pfam" id="PF09995">
    <property type="entry name" value="MPAB_Lcp_cat"/>
    <property type="match status" value="1"/>
</dbReference>
<name>A0A2W5N3V6_SPHMC</name>
<dbReference type="Proteomes" id="UP000248597">
    <property type="component" value="Unassembled WGS sequence"/>
</dbReference>
<dbReference type="GO" id="GO:0016491">
    <property type="term" value="F:oxidoreductase activity"/>
    <property type="evidence" value="ECO:0007669"/>
    <property type="project" value="InterPro"/>
</dbReference>
<comment type="caution">
    <text evidence="2">The sequence shown here is derived from an EMBL/GenBank/DDBJ whole genome shotgun (WGS) entry which is preliminary data.</text>
</comment>
<organism evidence="2 3">
    <name type="scientific">Sphingopyxis macrogoltabida</name>
    <name type="common">Sphingomonas macrogoltabidus</name>
    <dbReference type="NCBI Taxonomy" id="33050"/>
    <lineage>
        <taxon>Bacteria</taxon>
        <taxon>Pseudomonadati</taxon>
        <taxon>Pseudomonadota</taxon>
        <taxon>Alphaproteobacteria</taxon>
        <taxon>Sphingomonadales</taxon>
        <taxon>Sphingomonadaceae</taxon>
        <taxon>Sphingopyxis</taxon>
    </lineage>
</organism>
<proteinExistence type="predicted"/>
<dbReference type="InterPro" id="IPR018713">
    <property type="entry name" value="MPAB/Lcp_cat_dom"/>
</dbReference>
<evidence type="ECO:0000259" key="1">
    <source>
        <dbReference type="Pfam" id="PF09995"/>
    </source>
</evidence>
<dbReference type="AlphaFoldDB" id="A0A2W5N3V6"/>